<organism evidence="7 8">
    <name type="scientific">Brevibacterium aurantiacum</name>
    <dbReference type="NCBI Taxonomy" id="273384"/>
    <lineage>
        <taxon>Bacteria</taxon>
        <taxon>Bacillati</taxon>
        <taxon>Actinomycetota</taxon>
        <taxon>Actinomycetes</taxon>
        <taxon>Micrococcales</taxon>
        <taxon>Brevibacteriaceae</taxon>
        <taxon>Brevibacterium</taxon>
    </lineage>
</organism>
<dbReference type="OrthoDB" id="5118998at2"/>
<dbReference type="InterPro" id="IPR003838">
    <property type="entry name" value="ABC3_permease_C"/>
</dbReference>
<evidence type="ECO:0000256" key="2">
    <source>
        <dbReference type="ARBA" id="ARBA00022475"/>
    </source>
</evidence>
<protein>
    <recommendedName>
        <fullName evidence="6">ABC3 transporter permease C-terminal domain-containing protein</fullName>
    </recommendedName>
</protein>
<accession>A0A1D7W934</accession>
<evidence type="ECO:0000256" key="4">
    <source>
        <dbReference type="ARBA" id="ARBA00022989"/>
    </source>
</evidence>
<proteinExistence type="predicted"/>
<keyword evidence="4" id="KW-1133">Transmembrane helix</keyword>
<comment type="subcellular location">
    <subcellularLocation>
        <location evidence="1">Cell membrane</location>
        <topology evidence="1">Multi-pass membrane protein</topology>
    </subcellularLocation>
</comment>
<dbReference type="EMBL" id="CP017150">
    <property type="protein sequence ID" value="AOP55514.1"/>
    <property type="molecule type" value="Genomic_DNA"/>
</dbReference>
<gene>
    <name evidence="7" type="ORF">BLSMQ_3816</name>
</gene>
<dbReference type="PATRIC" id="fig|1703.10.peg.3936"/>
<dbReference type="AlphaFoldDB" id="A0A1D7W934"/>
<dbReference type="GO" id="GO:0005886">
    <property type="term" value="C:plasma membrane"/>
    <property type="evidence" value="ECO:0007669"/>
    <property type="project" value="UniProtKB-SubCell"/>
</dbReference>
<keyword evidence="2" id="KW-1003">Cell membrane</keyword>
<name>A0A1D7W934_BREAU</name>
<keyword evidence="5" id="KW-0472">Membrane</keyword>
<dbReference type="KEGG" id="blin:BLSMQ_3816"/>
<dbReference type="RefSeq" id="WP_069601186.1">
    <property type="nucleotide sequence ID" value="NZ_CP017150.1"/>
</dbReference>
<dbReference type="eggNOG" id="COG0577">
    <property type="taxonomic scope" value="Bacteria"/>
</dbReference>
<sequence>MPTMNILPVVLTKKSFTSTTSKLVAIAFFACSTLFLTVAGGAWAFNDRPGVSGYAEVAGLYRMLATLATVFLIVSAISLGVASAKLSARRQDERLSTLSLLGAKPGTVRLLAVAEPFIPASAGIVAGIAGYFLLAYPLSLLVFNGQALGYSALMMPLWLLAAVVIGLLFVCLLSAMLGLRKITVSPLGVRTRSLARKFPVARIIAVVVLVVGMIGALVFSLDRNQPTMVFVVASIITIGIALLLINVIGVLVMRIHGWFSHRMARTPTSMIAASMIADAPAQYWRRVAGLSMITFIAVVGGAGTAMMRANQGDLTAEDKAIMGPYQYMADDIFTGLILTLAIAFVFIVISATINQAADILDRASTYRELHSAGMTQKMMHRVTVNAVMSPIVLVTLVSLLLGGILAGLMASASDLGDPLTIGVVASVLVGGVVMVWLGLQFTRPLVRSVTTVNAAV</sequence>
<evidence type="ECO:0000259" key="6">
    <source>
        <dbReference type="Pfam" id="PF02687"/>
    </source>
</evidence>
<dbReference type="Proteomes" id="UP000094793">
    <property type="component" value="Chromosome"/>
</dbReference>
<evidence type="ECO:0000313" key="8">
    <source>
        <dbReference type="Proteomes" id="UP000094793"/>
    </source>
</evidence>
<evidence type="ECO:0000256" key="5">
    <source>
        <dbReference type="ARBA" id="ARBA00023136"/>
    </source>
</evidence>
<evidence type="ECO:0000256" key="3">
    <source>
        <dbReference type="ARBA" id="ARBA00022692"/>
    </source>
</evidence>
<keyword evidence="3" id="KW-0812">Transmembrane</keyword>
<evidence type="ECO:0000256" key="1">
    <source>
        <dbReference type="ARBA" id="ARBA00004651"/>
    </source>
</evidence>
<evidence type="ECO:0000313" key="7">
    <source>
        <dbReference type="EMBL" id="AOP55514.1"/>
    </source>
</evidence>
<dbReference type="Pfam" id="PF02687">
    <property type="entry name" value="FtsX"/>
    <property type="match status" value="1"/>
</dbReference>
<feature type="domain" description="ABC3 transporter permease C-terminal" evidence="6">
    <location>
        <begin position="68"/>
        <end position="182"/>
    </location>
</feature>
<reference evidence="8" key="1">
    <citation type="submission" date="2016-09" db="EMBL/GenBank/DDBJ databases">
        <title>Complete Genome Sequence of Brevibacterium linens SMQ-1335.</title>
        <authorList>
            <person name="de Melo A.G."/>
            <person name="Labrie S.J."/>
            <person name="Dumaresq J."/>
            <person name="Roberts R.J."/>
            <person name="Tremblay D.M."/>
            <person name="Moineau S."/>
        </authorList>
    </citation>
    <scope>NUCLEOTIDE SEQUENCE [LARGE SCALE GENOMIC DNA]</scope>
    <source>
        <strain evidence="8">SMQ-1335</strain>
    </source>
</reference>